<dbReference type="EMBL" id="KB308639">
    <property type="protein sequence ID" value="ELT97145.1"/>
    <property type="molecule type" value="Genomic_DNA"/>
</dbReference>
<dbReference type="EnsemblMetazoa" id="CapteT193482">
    <property type="protein sequence ID" value="CapteP193482"/>
    <property type="gene ID" value="CapteG193482"/>
</dbReference>
<evidence type="ECO:0000313" key="2">
    <source>
        <dbReference type="EMBL" id="ELT97145.1"/>
    </source>
</evidence>
<evidence type="ECO:0000259" key="1">
    <source>
        <dbReference type="Pfam" id="PF12248"/>
    </source>
</evidence>
<gene>
    <name evidence="2" type="ORF">CAPTEDRAFT_193482</name>
</gene>
<dbReference type="Pfam" id="PF12248">
    <property type="entry name" value="Methyltransf_FA"/>
    <property type="match status" value="5"/>
</dbReference>
<dbReference type="Proteomes" id="UP000014760">
    <property type="component" value="Unassembled WGS sequence"/>
</dbReference>
<reference evidence="2 4" key="2">
    <citation type="journal article" date="2013" name="Nature">
        <title>Insights into bilaterian evolution from three spiralian genomes.</title>
        <authorList>
            <person name="Simakov O."/>
            <person name="Marletaz F."/>
            <person name="Cho S.J."/>
            <person name="Edsinger-Gonzales E."/>
            <person name="Havlak P."/>
            <person name="Hellsten U."/>
            <person name="Kuo D.H."/>
            <person name="Larsson T."/>
            <person name="Lv J."/>
            <person name="Arendt D."/>
            <person name="Savage R."/>
            <person name="Osoegawa K."/>
            <person name="de Jong P."/>
            <person name="Grimwood J."/>
            <person name="Chapman J.A."/>
            <person name="Shapiro H."/>
            <person name="Aerts A."/>
            <person name="Otillar R.P."/>
            <person name="Terry A.Y."/>
            <person name="Boore J.L."/>
            <person name="Grigoriev I.V."/>
            <person name="Lindberg D.R."/>
            <person name="Seaver E.C."/>
            <person name="Weisblat D.A."/>
            <person name="Putnam N.H."/>
            <person name="Rokhsar D.S."/>
        </authorList>
    </citation>
    <scope>NUCLEOTIDE SEQUENCE</scope>
    <source>
        <strain evidence="2 4">I ESC-2004</strain>
    </source>
</reference>
<dbReference type="HOGENOM" id="CLU_359527_0_0_1"/>
<name>R7U1T4_CAPTE</name>
<reference evidence="4" key="1">
    <citation type="submission" date="2012-12" db="EMBL/GenBank/DDBJ databases">
        <authorList>
            <person name="Hellsten U."/>
            <person name="Grimwood J."/>
            <person name="Chapman J.A."/>
            <person name="Shapiro H."/>
            <person name="Aerts A."/>
            <person name="Otillar R.P."/>
            <person name="Terry A.Y."/>
            <person name="Boore J.L."/>
            <person name="Simakov O."/>
            <person name="Marletaz F."/>
            <person name="Cho S.-J."/>
            <person name="Edsinger-Gonzales E."/>
            <person name="Havlak P."/>
            <person name="Kuo D.-H."/>
            <person name="Larsson T."/>
            <person name="Lv J."/>
            <person name="Arendt D."/>
            <person name="Savage R."/>
            <person name="Osoegawa K."/>
            <person name="de Jong P."/>
            <person name="Lindberg D.R."/>
            <person name="Seaver E.C."/>
            <person name="Weisblat D.A."/>
            <person name="Putnam N.H."/>
            <person name="Grigoriev I.V."/>
            <person name="Rokhsar D.S."/>
        </authorList>
    </citation>
    <scope>NUCLEOTIDE SEQUENCE</scope>
    <source>
        <strain evidence="4">I ESC-2004</strain>
    </source>
</reference>
<feature type="domain" description="Farnesoic acid O-methyl transferase" evidence="1">
    <location>
        <begin position="620"/>
        <end position="732"/>
    </location>
</feature>
<sequence length="779" mass="88457">MHLLWLCLGSVLGDFTNIYTDNVHNYTKQGLSVFGKQSMVFRLKACSDGHIALIAAWGQHFNVTDIVIGCCSNTASMIRSGETQIHYADALTPEILHCGEFRTFWIHWGGGFILVGQGPVVGEQELMRARRVGTLDFPVVFASFSTGWGHTGVWQIPQNQGYFLYLYTPDDFKYNYAWRAIQESLSYFVFHVRACHDVHVNLSPTEGVVKYEIFIGGMENTKSVIRSGGEDRAEHHEEGLLHCDEYRHFWVAWFGGHIRVGSGSTLFRHQMLEWRDEAFVPRTSTTTTPLEMRPDLIQTANEISVPKKPRDIPGHVDFNMWAVTSDHYVYLRVRSCGDARIIISQTPGVDDDLSDQIYIGADGNTKTGVFTPYSPQPIIEVSTPNILHCNRFVGFYLFWEHRDGKTNIHFGQADDVHYTHIFNWTVSSDLSFVNGVGFGGEHAEFGIWRNTGTEMTIGTPIAQRFPVLIRSSQAFSFFFRVRSCRHVIILLTAVELHGIGDFYRVEIARHGNQLVIRDLLGSDLAATIIDELLSCETYRSFWIGWLDGVIRIGRGHKYGWGELLRYDTPIPHVIDTLSIHSAETAATWQFENDAVDTLHLHIIDPSDYKWLHLRYEHEYWFYFEVLGSEAKLILNKKYRDTSSAYSFIIGAELNTRCEFYKGTSLKQSIATPNVLDQTELSPFWVSFYKGNFALGRGKHRGGGQILEYQDAGDPEISAVGLSAVQSAFRSEWKMYEQFCCIASWQSGSIDTWASITAFNLMELVAGCNYMACLYNALRS</sequence>
<evidence type="ECO:0000313" key="4">
    <source>
        <dbReference type="Proteomes" id="UP000014760"/>
    </source>
</evidence>
<dbReference type="InterPro" id="IPR022041">
    <property type="entry name" value="Methyltransf_FA"/>
</dbReference>
<dbReference type="EMBL" id="AMQN01011012">
    <property type="status" value="NOT_ANNOTATED_CDS"/>
    <property type="molecule type" value="Genomic_DNA"/>
</dbReference>
<dbReference type="OrthoDB" id="6286095at2759"/>
<organism evidence="2">
    <name type="scientific">Capitella teleta</name>
    <name type="common">Polychaete worm</name>
    <dbReference type="NCBI Taxonomy" id="283909"/>
    <lineage>
        <taxon>Eukaryota</taxon>
        <taxon>Metazoa</taxon>
        <taxon>Spiralia</taxon>
        <taxon>Lophotrochozoa</taxon>
        <taxon>Annelida</taxon>
        <taxon>Polychaeta</taxon>
        <taxon>Sedentaria</taxon>
        <taxon>Scolecida</taxon>
        <taxon>Capitellidae</taxon>
        <taxon>Capitella</taxon>
    </lineage>
</organism>
<feature type="domain" description="Farnesoic acid O-methyl transferase" evidence="1">
    <location>
        <begin position="318"/>
        <end position="450"/>
    </location>
</feature>
<protein>
    <recommendedName>
        <fullName evidence="1">Farnesoic acid O-methyl transferase domain-containing protein</fullName>
    </recommendedName>
</protein>
<feature type="domain" description="Farnesoic acid O-methyl transferase" evidence="1">
    <location>
        <begin position="29"/>
        <end position="156"/>
    </location>
</feature>
<dbReference type="PANTHER" id="PTHR36695">
    <property type="entry name" value="AGAP008648-PA"/>
    <property type="match status" value="1"/>
</dbReference>
<accession>R7U1T4</accession>
<feature type="domain" description="Farnesoic acid O-methyl transferase" evidence="1">
    <location>
        <begin position="173"/>
        <end position="278"/>
    </location>
</feature>
<feature type="domain" description="Farnesoic acid O-methyl transferase" evidence="1">
    <location>
        <begin position="475"/>
        <end position="592"/>
    </location>
</feature>
<evidence type="ECO:0000313" key="3">
    <source>
        <dbReference type="EnsemblMetazoa" id="CapteP193482"/>
    </source>
</evidence>
<reference evidence="3" key="3">
    <citation type="submission" date="2015-06" db="UniProtKB">
        <authorList>
            <consortium name="EnsemblMetazoa"/>
        </authorList>
    </citation>
    <scope>IDENTIFICATION</scope>
</reference>
<keyword evidence="4" id="KW-1185">Reference proteome</keyword>
<dbReference type="AlphaFoldDB" id="R7U1T4"/>
<dbReference type="PANTHER" id="PTHR36695:SF12">
    <property type="entry name" value="AGAP008648-PA"/>
    <property type="match status" value="1"/>
</dbReference>
<proteinExistence type="predicted"/>